<sequence length="367" mass="42541">MSTKKSKIKKSDTTKIENEKTSLHNIVMSIEENNIDAESVDSIKKKGRKPKGGKLLAKTVNANLSVNQIVNVILHLKCSLKDLNEHNNKLNNMVKYPLSYNPDVPPNIMTYSHDLSVHFSEYKEKIEENQENTKEMIKPAYFEGKVNQICSSCNKSFEPEIDIEDEDAEISIKDINQKLKKLKVNLYKDVNPDKKAACFWCTYDYDNHPCYIPKYESNGKMYGYGSFCRPECAVAYLMKESIDDSMKFERYHLLNHIYSKIYNFKKNIKPAPNPYYLLDKYYGSLTIQEYRKLLKTEHMLLVIEKPMTRILPELHEDNEDFIINIYGEKISKNTNTSGVYKVKKPSDKSKGPTKSSIIKESFGCREL</sequence>
<evidence type="ECO:0000256" key="1">
    <source>
        <dbReference type="SAM" id="MobiDB-lite"/>
    </source>
</evidence>
<organism evidence="2">
    <name type="scientific">viral metagenome</name>
    <dbReference type="NCBI Taxonomy" id="1070528"/>
    <lineage>
        <taxon>unclassified sequences</taxon>
        <taxon>metagenomes</taxon>
        <taxon>organismal metagenomes</taxon>
    </lineage>
</organism>
<dbReference type="AlphaFoldDB" id="A0A6C0HS69"/>
<reference evidence="2" key="1">
    <citation type="journal article" date="2020" name="Nature">
        <title>Giant virus diversity and host interactions through global metagenomics.</title>
        <authorList>
            <person name="Schulz F."/>
            <person name="Roux S."/>
            <person name="Paez-Espino D."/>
            <person name="Jungbluth S."/>
            <person name="Walsh D.A."/>
            <person name="Denef V.J."/>
            <person name="McMahon K.D."/>
            <person name="Konstantinidis K.T."/>
            <person name="Eloe-Fadrosh E.A."/>
            <person name="Kyrpides N.C."/>
            <person name="Woyke T."/>
        </authorList>
    </citation>
    <scope>NUCLEOTIDE SEQUENCE</scope>
    <source>
        <strain evidence="2">GVMAG-M-3300023184-168</strain>
    </source>
</reference>
<evidence type="ECO:0000313" key="2">
    <source>
        <dbReference type="EMBL" id="QHT83568.1"/>
    </source>
</evidence>
<feature type="region of interest" description="Disordered" evidence="1">
    <location>
        <begin position="1"/>
        <end position="20"/>
    </location>
</feature>
<evidence type="ECO:0008006" key="3">
    <source>
        <dbReference type="Google" id="ProtNLM"/>
    </source>
</evidence>
<protein>
    <recommendedName>
        <fullName evidence="3">MYM-type domain-containing protein</fullName>
    </recommendedName>
</protein>
<proteinExistence type="predicted"/>
<feature type="compositionally biased region" description="Basic and acidic residues" evidence="1">
    <location>
        <begin position="9"/>
        <end position="20"/>
    </location>
</feature>
<dbReference type="EMBL" id="MN740010">
    <property type="protein sequence ID" value="QHT83568.1"/>
    <property type="molecule type" value="Genomic_DNA"/>
</dbReference>
<accession>A0A6C0HS69</accession>
<name>A0A6C0HS69_9ZZZZ</name>